<accession>A0A6B0TPW0</accession>
<dbReference type="Gene3D" id="1.25.40.10">
    <property type="entry name" value="Tetratricopeptide repeat domain"/>
    <property type="match status" value="1"/>
</dbReference>
<dbReference type="GO" id="GO:0016020">
    <property type="term" value="C:membrane"/>
    <property type="evidence" value="ECO:0007669"/>
    <property type="project" value="TreeGrafter"/>
</dbReference>
<evidence type="ECO:0000256" key="2">
    <source>
        <dbReference type="ARBA" id="ARBA00022803"/>
    </source>
</evidence>
<dbReference type="GO" id="GO:0072380">
    <property type="term" value="C:TRC complex"/>
    <property type="evidence" value="ECO:0007669"/>
    <property type="project" value="TreeGrafter"/>
</dbReference>
<evidence type="ECO:0000313" key="5">
    <source>
        <dbReference type="Proteomes" id="UP000436016"/>
    </source>
</evidence>
<keyword evidence="1" id="KW-0677">Repeat</keyword>
<dbReference type="GO" id="GO:0006620">
    <property type="term" value="P:post-translational protein targeting to endoplasmic reticulum membrane"/>
    <property type="evidence" value="ECO:0007669"/>
    <property type="project" value="TreeGrafter"/>
</dbReference>
<organism evidence="4 5">
    <name type="scientific">Oceanomicrobium pacificus</name>
    <dbReference type="NCBI Taxonomy" id="2692916"/>
    <lineage>
        <taxon>Bacteria</taxon>
        <taxon>Pseudomonadati</taxon>
        <taxon>Pseudomonadota</taxon>
        <taxon>Alphaproteobacteria</taxon>
        <taxon>Rhodobacterales</taxon>
        <taxon>Paracoccaceae</taxon>
        <taxon>Oceanomicrobium</taxon>
    </lineage>
</organism>
<reference evidence="4 5" key="1">
    <citation type="submission" date="2019-12" db="EMBL/GenBank/DDBJ databases">
        <title>Strain KN286 was isolated from seawater, which was collected from Caroline Seamount in the tropical western Pacific.</title>
        <authorList>
            <person name="Wang Q."/>
        </authorList>
    </citation>
    <scope>NUCLEOTIDE SEQUENCE [LARGE SCALE GENOMIC DNA]</scope>
    <source>
        <strain evidence="4 5">KN286</strain>
    </source>
</reference>
<evidence type="ECO:0000313" key="4">
    <source>
        <dbReference type="EMBL" id="MXU63825.1"/>
    </source>
</evidence>
<dbReference type="EMBL" id="WUWG01000001">
    <property type="protein sequence ID" value="MXU63825.1"/>
    <property type="molecule type" value="Genomic_DNA"/>
</dbReference>
<dbReference type="PANTHER" id="PTHR45831:SF2">
    <property type="entry name" value="LD24721P"/>
    <property type="match status" value="1"/>
</dbReference>
<keyword evidence="5" id="KW-1185">Reference proteome</keyword>
<feature type="repeat" description="TPR" evidence="3">
    <location>
        <begin position="69"/>
        <end position="102"/>
    </location>
</feature>
<evidence type="ECO:0000256" key="3">
    <source>
        <dbReference type="PROSITE-ProRule" id="PRU00339"/>
    </source>
</evidence>
<dbReference type="GO" id="GO:0060090">
    <property type="term" value="F:molecular adaptor activity"/>
    <property type="evidence" value="ECO:0007669"/>
    <property type="project" value="TreeGrafter"/>
</dbReference>
<dbReference type="SUPFAM" id="SSF48452">
    <property type="entry name" value="TPR-like"/>
    <property type="match status" value="1"/>
</dbReference>
<keyword evidence="2 3" id="KW-0802">TPR repeat</keyword>
<dbReference type="InterPro" id="IPR019734">
    <property type="entry name" value="TPR_rpt"/>
</dbReference>
<dbReference type="Proteomes" id="UP000436016">
    <property type="component" value="Unassembled WGS sequence"/>
</dbReference>
<dbReference type="PANTHER" id="PTHR45831">
    <property type="entry name" value="LD24721P"/>
    <property type="match status" value="1"/>
</dbReference>
<name>A0A6B0TPW0_9RHOB</name>
<dbReference type="InterPro" id="IPR047150">
    <property type="entry name" value="SGT"/>
</dbReference>
<comment type="caution">
    <text evidence="4">The sequence shown here is derived from an EMBL/GenBank/DDBJ whole genome shotgun (WGS) entry which is preliminary data.</text>
</comment>
<gene>
    <name evidence="4" type="ORF">GSH16_00085</name>
</gene>
<evidence type="ECO:0000256" key="1">
    <source>
        <dbReference type="ARBA" id="ARBA00022737"/>
    </source>
</evidence>
<dbReference type="AlphaFoldDB" id="A0A6B0TPW0"/>
<dbReference type="PROSITE" id="PS50005">
    <property type="entry name" value="TPR"/>
    <property type="match status" value="1"/>
</dbReference>
<protein>
    <submittedName>
        <fullName evidence="4">Tetratricopeptide repeat protein</fullName>
    </submittedName>
</protein>
<sequence>MDQLFDKLQSASPAEIPMLEGRINRLWSRSGSASMDLLLQRGLEAMQDEDYAVAIEHLTALTDHAPDFAEGWNARATAFFLMGEYGLSIADVQRTLALNPRHFGALSGLGTMLEDLGEDEVALRAYLAAQAVHPHRESINSAVERLSARLGGVEL</sequence>
<proteinExistence type="predicted"/>
<dbReference type="Pfam" id="PF13432">
    <property type="entry name" value="TPR_16"/>
    <property type="match status" value="1"/>
</dbReference>
<dbReference type="InterPro" id="IPR011990">
    <property type="entry name" value="TPR-like_helical_dom_sf"/>
</dbReference>
<dbReference type="SMART" id="SM00028">
    <property type="entry name" value="TPR"/>
    <property type="match status" value="3"/>
</dbReference>